<feature type="non-terminal residue" evidence="1">
    <location>
        <position position="140"/>
    </location>
</feature>
<accession>X0UBQ4</accession>
<protein>
    <recommendedName>
        <fullName evidence="2">CBM-cenC domain-containing protein</fullName>
    </recommendedName>
</protein>
<feature type="non-terminal residue" evidence="1">
    <location>
        <position position="1"/>
    </location>
</feature>
<evidence type="ECO:0008006" key="2">
    <source>
        <dbReference type="Google" id="ProtNLM"/>
    </source>
</evidence>
<gene>
    <name evidence="1" type="ORF">S01H1_23453</name>
</gene>
<sequence>TITLNYAASPSGENDAQRLEATSGTANGDYALRGFNQTTPPNLDYTHSVWLKSNNGNTQNAIFYGRAVQGPQAVCVVTDQWQRFEFTGDSVTGNYFAYLGVRPEYGSDATIDVLVWGAQVEQQSYATSYIPTSGSTVTRN</sequence>
<evidence type="ECO:0000313" key="1">
    <source>
        <dbReference type="EMBL" id="GAF97812.1"/>
    </source>
</evidence>
<proteinExistence type="predicted"/>
<comment type="caution">
    <text evidence="1">The sequence shown here is derived from an EMBL/GenBank/DDBJ whole genome shotgun (WGS) entry which is preliminary data.</text>
</comment>
<dbReference type="AlphaFoldDB" id="X0UBQ4"/>
<reference evidence="1" key="1">
    <citation type="journal article" date="2014" name="Front. Microbiol.">
        <title>High frequency of phylogenetically diverse reductive dehalogenase-homologous genes in deep subseafloor sedimentary metagenomes.</title>
        <authorList>
            <person name="Kawai M."/>
            <person name="Futagami T."/>
            <person name="Toyoda A."/>
            <person name="Takaki Y."/>
            <person name="Nishi S."/>
            <person name="Hori S."/>
            <person name="Arai W."/>
            <person name="Tsubouchi T."/>
            <person name="Morono Y."/>
            <person name="Uchiyama I."/>
            <person name="Ito T."/>
            <person name="Fujiyama A."/>
            <person name="Inagaki F."/>
            <person name="Takami H."/>
        </authorList>
    </citation>
    <scope>NUCLEOTIDE SEQUENCE</scope>
    <source>
        <strain evidence="1">Expedition CK06-06</strain>
    </source>
</reference>
<name>X0UBQ4_9ZZZZ</name>
<dbReference type="EMBL" id="BARS01013549">
    <property type="protein sequence ID" value="GAF97812.1"/>
    <property type="molecule type" value="Genomic_DNA"/>
</dbReference>
<organism evidence="1">
    <name type="scientific">marine sediment metagenome</name>
    <dbReference type="NCBI Taxonomy" id="412755"/>
    <lineage>
        <taxon>unclassified sequences</taxon>
        <taxon>metagenomes</taxon>
        <taxon>ecological metagenomes</taxon>
    </lineage>
</organism>